<dbReference type="EMBL" id="AMSI01000003">
    <property type="protein sequence ID" value="EKF43538.1"/>
    <property type="molecule type" value="Genomic_DNA"/>
</dbReference>
<feature type="region of interest" description="Disordered" evidence="1">
    <location>
        <begin position="54"/>
        <end position="94"/>
    </location>
</feature>
<feature type="compositionally biased region" description="Pro residues" evidence="1">
    <location>
        <begin position="56"/>
        <end position="66"/>
    </location>
</feature>
<dbReference type="RefSeq" id="WP_009449737.1">
    <property type="nucleotide sequence ID" value="NZ_AMSI01000003.1"/>
</dbReference>
<proteinExistence type="predicted"/>
<gene>
    <name evidence="4" type="ORF">NA8A_05883</name>
</gene>
<evidence type="ECO:0000259" key="3">
    <source>
        <dbReference type="Pfam" id="PF06904"/>
    </source>
</evidence>
<feature type="signal peptide" evidence="2">
    <location>
        <begin position="1"/>
        <end position="29"/>
    </location>
</feature>
<dbReference type="STRING" id="721133.SAMN05216176_101126"/>
<accession>K2N7U1</accession>
<feature type="chain" id="PRO_5003861996" evidence="2">
    <location>
        <begin position="30"/>
        <end position="269"/>
    </location>
</feature>
<evidence type="ECO:0000313" key="4">
    <source>
        <dbReference type="EMBL" id="EKF43538.1"/>
    </source>
</evidence>
<dbReference type="Pfam" id="PF06904">
    <property type="entry name" value="Extensin-like_C"/>
    <property type="match status" value="1"/>
</dbReference>
<sequence length="269" mass="29466">MTRLWPKFTFLHRALLATFLFAHPASPMASPSGSSMEAGVPLVRTGLRQQELSVPVPIPSPRPAPPEQKEQLQEDKKSESSSANNAPLPDEEASCRASLTKLGIDFREQKPIREENGCEVPHPIIIDRLSRDIALEPDALVNCTTALALARFFATNVPDMAKQHLQKKIRGVQHASAYVCRPRRGTQKLSEHAFANALDIGAFILEDGKPLPVQAQADAQSGAAKFLDAFRKAACGPFKTVLGPGSDADHADHFHLDMKARRNDYAFCQ</sequence>
<comment type="caution">
    <text evidence="4">The sequence shown here is derived from an EMBL/GenBank/DDBJ whole genome shotgun (WGS) entry which is preliminary data.</text>
</comment>
<evidence type="ECO:0000256" key="1">
    <source>
        <dbReference type="SAM" id="MobiDB-lite"/>
    </source>
</evidence>
<feature type="compositionally biased region" description="Basic and acidic residues" evidence="1">
    <location>
        <begin position="67"/>
        <end position="79"/>
    </location>
</feature>
<dbReference type="eggNOG" id="COG3921">
    <property type="taxonomic scope" value="Bacteria"/>
</dbReference>
<dbReference type="PATRIC" id="fig|1231190.3.peg.1237"/>
<keyword evidence="2" id="KW-0732">Signal</keyword>
<evidence type="ECO:0000256" key="2">
    <source>
        <dbReference type="SAM" id="SignalP"/>
    </source>
</evidence>
<keyword evidence="5" id="KW-1185">Reference proteome</keyword>
<dbReference type="Proteomes" id="UP000007374">
    <property type="component" value="Unassembled WGS sequence"/>
</dbReference>
<organism evidence="4 5">
    <name type="scientific">Nitratireductor indicus C115</name>
    <dbReference type="NCBI Taxonomy" id="1231190"/>
    <lineage>
        <taxon>Bacteria</taxon>
        <taxon>Pseudomonadati</taxon>
        <taxon>Pseudomonadota</taxon>
        <taxon>Alphaproteobacteria</taxon>
        <taxon>Hyphomicrobiales</taxon>
        <taxon>Phyllobacteriaceae</taxon>
        <taxon>Nitratireductor</taxon>
    </lineage>
</organism>
<feature type="domain" description="Extensin-like C-terminal" evidence="3">
    <location>
        <begin position="94"/>
        <end position="269"/>
    </location>
</feature>
<evidence type="ECO:0000313" key="5">
    <source>
        <dbReference type="Proteomes" id="UP000007374"/>
    </source>
</evidence>
<dbReference type="InterPro" id="IPR009683">
    <property type="entry name" value="Extensin-like_C"/>
</dbReference>
<dbReference type="OrthoDB" id="9809788at2"/>
<protein>
    <submittedName>
        <fullName evidence="4">Extensin family protein</fullName>
    </submittedName>
</protein>
<dbReference type="AlphaFoldDB" id="K2N7U1"/>
<name>K2N7U1_9HYPH</name>
<reference evidence="4 5" key="1">
    <citation type="journal article" date="2012" name="J. Bacteriol.">
        <title>Genome Sequence of Nitratireductor indicus Type Strain C115.</title>
        <authorList>
            <person name="Lai Q."/>
            <person name="Li G."/>
            <person name="Yu Z."/>
            <person name="Shao Z."/>
        </authorList>
    </citation>
    <scope>NUCLEOTIDE SEQUENCE [LARGE SCALE GENOMIC DNA]</scope>
    <source>
        <strain evidence="4 5">C115</strain>
    </source>
</reference>